<dbReference type="InterPro" id="IPR029752">
    <property type="entry name" value="D-isomer_DH_CS1"/>
</dbReference>
<dbReference type="PROSITE" id="PS00065">
    <property type="entry name" value="D_2_HYDROXYACID_DH_1"/>
    <property type="match status" value="1"/>
</dbReference>
<reference evidence="6" key="1">
    <citation type="journal article" date="2014" name="Int. J. Syst. Evol. Microbiol.">
        <title>Complete genome sequence of Corynebacterium casei LMG S-19264T (=DSM 44701T), isolated from a smear-ripened cheese.</title>
        <authorList>
            <consortium name="US DOE Joint Genome Institute (JGI-PGF)"/>
            <person name="Walter F."/>
            <person name="Albersmeier A."/>
            <person name="Kalinowski J."/>
            <person name="Ruckert C."/>
        </authorList>
    </citation>
    <scope>NUCLEOTIDE SEQUENCE</scope>
    <source>
        <strain evidence="6">CGMCC 1.12698</strain>
    </source>
</reference>
<dbReference type="SUPFAM" id="SSF52283">
    <property type="entry name" value="Formate/glycerate dehydrogenase catalytic domain-like"/>
    <property type="match status" value="1"/>
</dbReference>
<dbReference type="Gene3D" id="3.40.50.720">
    <property type="entry name" value="NAD(P)-binding Rossmann-like Domain"/>
    <property type="match status" value="2"/>
</dbReference>
<accession>A0A917AWZ7</accession>
<evidence type="ECO:0000259" key="5">
    <source>
        <dbReference type="Pfam" id="PF02826"/>
    </source>
</evidence>
<dbReference type="Proteomes" id="UP000605259">
    <property type="component" value="Unassembled WGS sequence"/>
</dbReference>
<proteinExistence type="inferred from homology"/>
<dbReference type="GO" id="GO:0051287">
    <property type="term" value="F:NAD binding"/>
    <property type="evidence" value="ECO:0007669"/>
    <property type="project" value="InterPro"/>
</dbReference>
<keyword evidence="2 3" id="KW-0560">Oxidoreductase</keyword>
<name>A0A917AWZ7_9BACI</name>
<comment type="similarity">
    <text evidence="1 3">Belongs to the D-isomer specific 2-hydroxyacid dehydrogenase family.</text>
</comment>
<dbReference type="Pfam" id="PF00389">
    <property type="entry name" value="2-Hacid_dh"/>
    <property type="match status" value="1"/>
</dbReference>
<dbReference type="CDD" id="cd05301">
    <property type="entry name" value="GDH"/>
    <property type="match status" value="1"/>
</dbReference>
<feature type="domain" description="D-isomer specific 2-hydroxyacid dehydrogenase catalytic" evidence="4">
    <location>
        <begin position="5"/>
        <end position="317"/>
    </location>
</feature>
<dbReference type="FunFam" id="3.40.50.720:FF:000462">
    <property type="entry name" value="Glyoxylate reductase (NADP+)"/>
    <property type="match status" value="1"/>
</dbReference>
<dbReference type="PANTHER" id="PTHR10996">
    <property type="entry name" value="2-HYDROXYACID DEHYDROGENASE-RELATED"/>
    <property type="match status" value="1"/>
</dbReference>
<evidence type="ECO:0000256" key="2">
    <source>
        <dbReference type="ARBA" id="ARBA00023002"/>
    </source>
</evidence>
<comment type="caution">
    <text evidence="6">The sequence shown here is derived from an EMBL/GenBank/DDBJ whole genome shotgun (WGS) entry which is preliminary data.</text>
</comment>
<dbReference type="RefSeq" id="WP_188389368.1">
    <property type="nucleotide sequence ID" value="NZ_BMFK01000003.1"/>
</dbReference>
<dbReference type="EMBL" id="BMFK01000003">
    <property type="protein sequence ID" value="GGE78928.1"/>
    <property type="molecule type" value="Genomic_DNA"/>
</dbReference>
<evidence type="ECO:0000259" key="4">
    <source>
        <dbReference type="Pfam" id="PF00389"/>
    </source>
</evidence>
<feature type="domain" description="D-isomer specific 2-hydroxyacid dehydrogenase NAD-binding" evidence="5">
    <location>
        <begin position="107"/>
        <end position="286"/>
    </location>
</feature>
<dbReference type="Pfam" id="PF02826">
    <property type="entry name" value="2-Hacid_dh_C"/>
    <property type="match status" value="1"/>
</dbReference>
<dbReference type="GO" id="GO:0016618">
    <property type="term" value="F:hydroxypyruvate reductase [NAD(P)H] activity"/>
    <property type="evidence" value="ECO:0007669"/>
    <property type="project" value="TreeGrafter"/>
</dbReference>
<dbReference type="AlphaFoldDB" id="A0A917AWZ7"/>
<evidence type="ECO:0000256" key="3">
    <source>
        <dbReference type="RuleBase" id="RU003719"/>
    </source>
</evidence>
<protein>
    <submittedName>
        <fullName evidence="6">Bifunctional glyoxylate/hydroxypyruvate reductase B</fullName>
    </submittedName>
</protein>
<organism evidence="6 7">
    <name type="scientific">Priestia taiwanensis</name>
    <dbReference type="NCBI Taxonomy" id="1347902"/>
    <lineage>
        <taxon>Bacteria</taxon>
        <taxon>Bacillati</taxon>
        <taxon>Bacillota</taxon>
        <taxon>Bacilli</taxon>
        <taxon>Bacillales</taxon>
        <taxon>Bacillaceae</taxon>
        <taxon>Priestia</taxon>
    </lineage>
</organism>
<dbReference type="InterPro" id="IPR036291">
    <property type="entry name" value="NAD(P)-bd_dom_sf"/>
</dbReference>
<dbReference type="GO" id="GO:0005829">
    <property type="term" value="C:cytosol"/>
    <property type="evidence" value="ECO:0007669"/>
    <property type="project" value="TreeGrafter"/>
</dbReference>
<dbReference type="InterPro" id="IPR006139">
    <property type="entry name" value="D-isomer_2_OHA_DH_cat_dom"/>
</dbReference>
<dbReference type="PANTHER" id="PTHR10996:SF283">
    <property type="entry name" value="GLYOXYLATE_HYDROXYPYRUVATE REDUCTASE B"/>
    <property type="match status" value="1"/>
</dbReference>
<reference evidence="6" key="2">
    <citation type="submission" date="2020-09" db="EMBL/GenBank/DDBJ databases">
        <authorList>
            <person name="Sun Q."/>
            <person name="Zhou Y."/>
        </authorList>
    </citation>
    <scope>NUCLEOTIDE SEQUENCE</scope>
    <source>
        <strain evidence="6">CGMCC 1.12698</strain>
    </source>
</reference>
<dbReference type="InterPro" id="IPR006140">
    <property type="entry name" value="D-isomer_DH_NAD-bd"/>
</dbReference>
<gene>
    <name evidence="6" type="ORF">GCM10007140_30590</name>
</gene>
<sequence>MKKVFVSERIPRFVEEYLRNHCDVERWEEKGEIPRDLLLEKLKDKDGLLMFGESIDEELLQVAPKLQAVSTVSVGYDSFDIEVMRKHGIIGLHTPYVLDDTVADLVVGLMLSVARRIAELDAYVKAGKWNKAVGKDLFGIDMHHKTVGIIGMGRIGEVIAKRVKYGFDMNVLYYNRSRNKEAEEKYGAAYCSLEELLTQSDYVVLMTPLTDETYHLIGTEQFRLMKDSAVFINASRGQTVDEAALIAALQNGEIYGAGIDTFTQEPVEKDNPLLQLKNVVTVPHIGSATLQTRQEMAMVAAKNLVEALSGGNPPYIVKELRS</sequence>
<evidence type="ECO:0000313" key="6">
    <source>
        <dbReference type="EMBL" id="GGE78928.1"/>
    </source>
</evidence>
<keyword evidence="7" id="KW-1185">Reference proteome</keyword>
<dbReference type="SUPFAM" id="SSF51735">
    <property type="entry name" value="NAD(P)-binding Rossmann-fold domains"/>
    <property type="match status" value="1"/>
</dbReference>
<evidence type="ECO:0000256" key="1">
    <source>
        <dbReference type="ARBA" id="ARBA00005854"/>
    </source>
</evidence>
<dbReference type="InterPro" id="IPR050223">
    <property type="entry name" value="D-isomer_2-hydroxyacid_DH"/>
</dbReference>
<dbReference type="GO" id="GO:0030267">
    <property type="term" value="F:glyoxylate reductase (NADPH) activity"/>
    <property type="evidence" value="ECO:0007669"/>
    <property type="project" value="TreeGrafter"/>
</dbReference>
<evidence type="ECO:0000313" key="7">
    <source>
        <dbReference type="Proteomes" id="UP000605259"/>
    </source>
</evidence>